<dbReference type="InterPro" id="IPR022928">
    <property type="entry name" value="RNA_2'-PTrans_KptA"/>
</dbReference>
<dbReference type="InterPro" id="IPR002745">
    <property type="entry name" value="Ptrans_KptA/Tpt1"/>
</dbReference>
<proteinExistence type="inferred from homology"/>
<comment type="similarity">
    <text evidence="1 5">Belongs to the KptA/TPT1 family.</text>
</comment>
<dbReference type="Gene3D" id="3.20.170.30">
    <property type="match status" value="1"/>
</dbReference>
<dbReference type="GO" id="GO:0003950">
    <property type="term" value="F:NAD+ poly-ADP-ribosyltransferase activity"/>
    <property type="evidence" value="ECO:0007669"/>
    <property type="project" value="InterPro"/>
</dbReference>
<evidence type="ECO:0000256" key="1">
    <source>
        <dbReference type="ARBA" id="ARBA00009836"/>
    </source>
</evidence>
<gene>
    <name evidence="5" type="primary">kptA</name>
    <name evidence="6" type="ORF">I5907_00885</name>
</gene>
<comment type="function">
    <text evidence="4 5">Removes the 2'-phosphate from RNA via an intermediate in which the phosphate is ADP-ribosylated by NAD followed by a presumed transesterification to release the RNA and generate ADP-ribose 1''-2''-cyclic phosphate (APPR&gt;P). May function as an ADP-ribosylase.</text>
</comment>
<evidence type="ECO:0000256" key="3">
    <source>
        <dbReference type="ARBA" id="ARBA00023027"/>
    </source>
</evidence>
<dbReference type="PANTHER" id="PTHR12684:SF2">
    <property type="entry name" value="TRNA 2'-PHOSPHOTRANSFERASE 1"/>
    <property type="match status" value="1"/>
</dbReference>
<evidence type="ECO:0000313" key="6">
    <source>
        <dbReference type="EMBL" id="MBG9374772.1"/>
    </source>
</evidence>
<protein>
    <recommendedName>
        <fullName evidence="5">Probable RNA 2'-phosphotransferase</fullName>
        <ecNumber evidence="5">2.7.1.-</ecNumber>
    </recommendedName>
</protein>
<keyword evidence="3 5" id="KW-0520">NAD</keyword>
<dbReference type="HAMAP" id="MF_00299">
    <property type="entry name" value="KptA"/>
    <property type="match status" value="1"/>
</dbReference>
<reference evidence="6" key="1">
    <citation type="submission" date="2020-11" db="EMBL/GenBank/DDBJ databases">
        <title>Bacterial whole genome sequence for Panacibacter sp. DH6.</title>
        <authorList>
            <person name="Le V."/>
            <person name="Ko S."/>
            <person name="Ahn C.-Y."/>
            <person name="Oh H.-M."/>
        </authorList>
    </citation>
    <scope>NUCLEOTIDE SEQUENCE</scope>
    <source>
        <strain evidence="6">DH6</strain>
    </source>
</reference>
<dbReference type="GO" id="GO:0000215">
    <property type="term" value="F:tRNA 2'-phosphotransferase activity"/>
    <property type="evidence" value="ECO:0007669"/>
    <property type="project" value="TreeGrafter"/>
</dbReference>
<dbReference type="RefSeq" id="WP_196988865.1">
    <property type="nucleotide sequence ID" value="NZ_JADWYR010000001.1"/>
</dbReference>
<dbReference type="InterPro" id="IPR042080">
    <property type="entry name" value="RNA_2'-PTrans_N"/>
</dbReference>
<sequence>MLTENQTTHLSKLLSYILRHKPGEYGIVLDENGYANVDELIQRLNEHHVNIDFATLQHIVDTNNKKRFAFNEDGTKIRASQGHSVGVELGYTEQQPPAILYHGTVEKFLASIMKDGLQKMNRHHVHLSADTTTATKVAERRGKPIILEIKAGEMFAAGYAFYLSANGVWLTEHVHVDFIL</sequence>
<dbReference type="GO" id="GO:0006388">
    <property type="term" value="P:tRNA splicing, via endonucleolytic cleavage and ligation"/>
    <property type="evidence" value="ECO:0007669"/>
    <property type="project" value="UniProtKB-UniRule"/>
</dbReference>
<organism evidence="6 7">
    <name type="scientific">Panacibacter microcysteis</name>
    <dbReference type="NCBI Taxonomy" id="2793269"/>
    <lineage>
        <taxon>Bacteria</taxon>
        <taxon>Pseudomonadati</taxon>
        <taxon>Bacteroidota</taxon>
        <taxon>Chitinophagia</taxon>
        <taxon>Chitinophagales</taxon>
        <taxon>Chitinophagaceae</taxon>
        <taxon>Panacibacter</taxon>
    </lineage>
</organism>
<dbReference type="AlphaFoldDB" id="A0A931GY67"/>
<accession>A0A931GY67</accession>
<evidence type="ECO:0000256" key="2">
    <source>
        <dbReference type="ARBA" id="ARBA00022679"/>
    </source>
</evidence>
<keyword evidence="2 5" id="KW-0808">Transferase</keyword>
<name>A0A931GY67_9BACT</name>
<dbReference type="InterPro" id="IPR042081">
    <property type="entry name" value="RNA_2'-PTrans_C"/>
</dbReference>
<dbReference type="NCBIfam" id="NF002014">
    <property type="entry name" value="PRK00819.1-4"/>
    <property type="match status" value="1"/>
</dbReference>
<dbReference type="EC" id="2.7.1.-" evidence="5"/>
<dbReference type="Pfam" id="PF01885">
    <property type="entry name" value="PTS_2-RNA"/>
    <property type="match status" value="1"/>
</dbReference>
<keyword evidence="7" id="KW-1185">Reference proteome</keyword>
<dbReference type="SUPFAM" id="SSF56399">
    <property type="entry name" value="ADP-ribosylation"/>
    <property type="match status" value="1"/>
</dbReference>
<evidence type="ECO:0000313" key="7">
    <source>
        <dbReference type="Proteomes" id="UP000628448"/>
    </source>
</evidence>
<dbReference type="Proteomes" id="UP000628448">
    <property type="component" value="Unassembled WGS sequence"/>
</dbReference>
<evidence type="ECO:0000256" key="5">
    <source>
        <dbReference type="HAMAP-Rule" id="MF_00299"/>
    </source>
</evidence>
<evidence type="ECO:0000256" key="4">
    <source>
        <dbReference type="ARBA" id="ARBA00025212"/>
    </source>
</evidence>
<comment type="caution">
    <text evidence="6">The sequence shown here is derived from an EMBL/GenBank/DDBJ whole genome shotgun (WGS) entry which is preliminary data.</text>
</comment>
<dbReference type="Gene3D" id="1.10.10.970">
    <property type="entry name" value="RNA 2'-phosphotransferase, Tpt1/KptA family, N-terminal domain"/>
    <property type="match status" value="1"/>
</dbReference>
<dbReference type="PANTHER" id="PTHR12684">
    <property type="entry name" value="PUTATIVE PHOSPHOTRANSFERASE"/>
    <property type="match status" value="1"/>
</dbReference>
<dbReference type="EMBL" id="JADWYR010000001">
    <property type="protein sequence ID" value="MBG9374772.1"/>
    <property type="molecule type" value="Genomic_DNA"/>
</dbReference>